<dbReference type="GO" id="GO:0003676">
    <property type="term" value="F:nucleic acid binding"/>
    <property type="evidence" value="ECO:0007669"/>
    <property type="project" value="InterPro"/>
</dbReference>
<gene>
    <name evidence="8" type="ORF">SAMN05421540_10219</name>
</gene>
<dbReference type="InterPro" id="IPR050320">
    <property type="entry name" value="N5-glutamine_MTase"/>
</dbReference>
<evidence type="ECO:0000256" key="5">
    <source>
        <dbReference type="ARBA" id="ARBA00048391"/>
    </source>
</evidence>
<feature type="domain" description="Methyltransferase small" evidence="6">
    <location>
        <begin position="109"/>
        <end position="199"/>
    </location>
</feature>
<dbReference type="SUPFAM" id="SSF53335">
    <property type="entry name" value="S-adenosyl-L-methionine-dependent methyltransferases"/>
    <property type="match status" value="1"/>
</dbReference>
<dbReference type="Gene3D" id="1.10.8.10">
    <property type="entry name" value="DNA helicase RuvA subunit, C-terminal domain"/>
    <property type="match status" value="1"/>
</dbReference>
<dbReference type="CDD" id="cd02440">
    <property type="entry name" value="AdoMet_MTases"/>
    <property type="match status" value="1"/>
</dbReference>
<dbReference type="EMBL" id="FNQF01000002">
    <property type="protein sequence ID" value="SDZ86979.1"/>
    <property type="molecule type" value="Genomic_DNA"/>
</dbReference>
<dbReference type="Proteomes" id="UP000198820">
    <property type="component" value="Unassembled WGS sequence"/>
</dbReference>
<protein>
    <recommendedName>
        <fullName evidence="1">peptide chain release factor N(5)-glutamine methyltransferase</fullName>
        <ecNumber evidence="1">2.1.1.297</ecNumber>
    </recommendedName>
</protein>
<dbReference type="NCBIfam" id="TIGR03534">
    <property type="entry name" value="RF_mod_PrmC"/>
    <property type="match status" value="1"/>
</dbReference>
<dbReference type="Pfam" id="PF17827">
    <property type="entry name" value="PrmC_N"/>
    <property type="match status" value="1"/>
</dbReference>
<dbReference type="InterPro" id="IPR007848">
    <property type="entry name" value="Small_mtfrase_dom"/>
</dbReference>
<dbReference type="InterPro" id="IPR004556">
    <property type="entry name" value="HemK-like"/>
</dbReference>
<dbReference type="PROSITE" id="PS00092">
    <property type="entry name" value="N6_MTASE"/>
    <property type="match status" value="1"/>
</dbReference>
<dbReference type="InterPro" id="IPR019874">
    <property type="entry name" value="RF_methyltr_PrmC"/>
</dbReference>
<dbReference type="AlphaFoldDB" id="A0A1H3WIN3"/>
<reference evidence="8 9" key="1">
    <citation type="submission" date="2016-10" db="EMBL/GenBank/DDBJ databases">
        <authorList>
            <person name="de Groot N.N."/>
        </authorList>
    </citation>
    <scope>NUCLEOTIDE SEQUENCE [LARGE SCALE GENOMIC DNA]</scope>
    <source>
        <strain evidence="8 9">DSM 23581</strain>
    </source>
</reference>
<evidence type="ECO:0000259" key="7">
    <source>
        <dbReference type="Pfam" id="PF17827"/>
    </source>
</evidence>
<dbReference type="GO" id="GO:0032259">
    <property type="term" value="P:methylation"/>
    <property type="evidence" value="ECO:0007669"/>
    <property type="project" value="UniProtKB-KW"/>
</dbReference>
<dbReference type="NCBIfam" id="TIGR00536">
    <property type="entry name" value="hemK_fam"/>
    <property type="match status" value="1"/>
</dbReference>
<keyword evidence="3 8" id="KW-0808">Transferase</keyword>
<dbReference type="InterPro" id="IPR029063">
    <property type="entry name" value="SAM-dependent_MTases_sf"/>
</dbReference>
<name>A0A1H3WIN3_9FLAO</name>
<evidence type="ECO:0000313" key="8">
    <source>
        <dbReference type="EMBL" id="SDZ86979.1"/>
    </source>
</evidence>
<dbReference type="EC" id="2.1.1.297" evidence="1"/>
<keyword evidence="2 8" id="KW-0489">Methyltransferase</keyword>
<evidence type="ECO:0000256" key="1">
    <source>
        <dbReference type="ARBA" id="ARBA00012771"/>
    </source>
</evidence>
<proteinExistence type="predicted"/>
<evidence type="ECO:0000256" key="3">
    <source>
        <dbReference type="ARBA" id="ARBA00022679"/>
    </source>
</evidence>
<dbReference type="PANTHER" id="PTHR18895:SF74">
    <property type="entry name" value="MTRF1L RELEASE FACTOR GLUTAMINE METHYLTRANSFERASE"/>
    <property type="match status" value="1"/>
</dbReference>
<dbReference type="GO" id="GO:0102559">
    <property type="term" value="F:peptide chain release factor N(5)-glutamine methyltransferase activity"/>
    <property type="evidence" value="ECO:0007669"/>
    <property type="project" value="UniProtKB-EC"/>
</dbReference>
<dbReference type="RefSeq" id="WP_234953068.1">
    <property type="nucleotide sequence ID" value="NZ_FNQF01000002.1"/>
</dbReference>
<sequence length="283" mass="32759">MKKIILKDFKQEKISQLSSIYESDEAESLYHWLAEDVLEISKIDHYLKNEIEVSEEISSDFEQKFEQLLKQVPIQHILGYAEFFGEKFQVNSDVLIPRPETEELIEWMIADLHQADGINILDIGTGSGCIPIILSKHLTKAKVFSLDISQEALSVAKHNAMMLDASITFYQQDILNAKQLPTEVDVIVSNPPYVRNLEKVEMQNNVLDNEPHLALFVNDNHPLLFYQKIAELALEEKNNPVIYFEINQYLAKETEEMLRVIGFSQIELKKDFRGNDRFMKVQK</sequence>
<keyword evidence="4" id="KW-0949">S-adenosyl-L-methionine</keyword>
<evidence type="ECO:0000259" key="6">
    <source>
        <dbReference type="Pfam" id="PF05175"/>
    </source>
</evidence>
<evidence type="ECO:0000256" key="2">
    <source>
        <dbReference type="ARBA" id="ARBA00022603"/>
    </source>
</evidence>
<evidence type="ECO:0000313" key="9">
    <source>
        <dbReference type="Proteomes" id="UP000198820"/>
    </source>
</evidence>
<dbReference type="Pfam" id="PF05175">
    <property type="entry name" value="MTS"/>
    <property type="match status" value="1"/>
</dbReference>
<evidence type="ECO:0000256" key="4">
    <source>
        <dbReference type="ARBA" id="ARBA00022691"/>
    </source>
</evidence>
<dbReference type="InterPro" id="IPR040758">
    <property type="entry name" value="PrmC_N"/>
</dbReference>
<accession>A0A1H3WIN3</accession>
<organism evidence="8 9">
    <name type="scientific">Psychroflexus halocasei</name>
    <dbReference type="NCBI Taxonomy" id="908615"/>
    <lineage>
        <taxon>Bacteria</taxon>
        <taxon>Pseudomonadati</taxon>
        <taxon>Bacteroidota</taxon>
        <taxon>Flavobacteriia</taxon>
        <taxon>Flavobacteriales</taxon>
        <taxon>Flavobacteriaceae</taxon>
        <taxon>Psychroflexus</taxon>
    </lineage>
</organism>
<feature type="domain" description="Release factor glutamine methyltransferase N-terminal" evidence="7">
    <location>
        <begin position="15"/>
        <end position="79"/>
    </location>
</feature>
<dbReference type="Gene3D" id="3.40.50.150">
    <property type="entry name" value="Vaccinia Virus protein VP39"/>
    <property type="match status" value="1"/>
</dbReference>
<comment type="catalytic activity">
    <reaction evidence="5">
        <text>L-glutaminyl-[peptide chain release factor] + S-adenosyl-L-methionine = N(5)-methyl-L-glutaminyl-[peptide chain release factor] + S-adenosyl-L-homocysteine + H(+)</text>
        <dbReference type="Rhea" id="RHEA:42896"/>
        <dbReference type="Rhea" id="RHEA-COMP:10271"/>
        <dbReference type="Rhea" id="RHEA-COMP:10272"/>
        <dbReference type="ChEBI" id="CHEBI:15378"/>
        <dbReference type="ChEBI" id="CHEBI:30011"/>
        <dbReference type="ChEBI" id="CHEBI:57856"/>
        <dbReference type="ChEBI" id="CHEBI:59789"/>
        <dbReference type="ChEBI" id="CHEBI:61891"/>
        <dbReference type="EC" id="2.1.1.297"/>
    </reaction>
</comment>
<dbReference type="STRING" id="908615.SAMN05421540_10219"/>
<dbReference type="PANTHER" id="PTHR18895">
    <property type="entry name" value="HEMK METHYLTRANSFERASE"/>
    <property type="match status" value="1"/>
</dbReference>
<keyword evidence="9" id="KW-1185">Reference proteome</keyword>
<dbReference type="InterPro" id="IPR002052">
    <property type="entry name" value="DNA_methylase_N6_adenine_CS"/>
</dbReference>